<name>A0A317FY60_BUTFI</name>
<keyword evidence="2" id="KW-1185">Reference proteome</keyword>
<proteinExistence type="predicted"/>
<comment type="caution">
    <text evidence="1">The sequence shown here is derived from an EMBL/GenBank/DDBJ whole genome shotgun (WGS) entry which is preliminary data.</text>
</comment>
<sequence>MNAELFERKYKKKNKLLKFFLGLDIGVVQNNENKTYDRIIPDATVDMAMTATTIATGSLATTIATSITAGALGVATTAAAPVLVGAAAGVAAVYLASKVVDYVKLPDGKTIRQEVKDLYYEGTKKIGGWLDKAFGWA</sequence>
<gene>
    <name evidence="1" type="ORF">CPT75_05655</name>
</gene>
<dbReference type="RefSeq" id="WP_110072401.1">
    <property type="nucleotide sequence ID" value="NZ_CM009896.1"/>
</dbReference>
<dbReference type="EMBL" id="NXNG01000001">
    <property type="protein sequence ID" value="PWT26648.1"/>
    <property type="molecule type" value="Genomic_DNA"/>
</dbReference>
<protein>
    <submittedName>
        <fullName evidence="1">Uncharacterized protein</fullName>
    </submittedName>
</protein>
<dbReference type="AlphaFoldDB" id="A0A317FY60"/>
<organism evidence="1 2">
    <name type="scientific">Butyrivibrio fibrisolvens</name>
    <dbReference type="NCBI Taxonomy" id="831"/>
    <lineage>
        <taxon>Bacteria</taxon>
        <taxon>Bacillati</taxon>
        <taxon>Bacillota</taxon>
        <taxon>Clostridia</taxon>
        <taxon>Lachnospirales</taxon>
        <taxon>Lachnospiraceae</taxon>
        <taxon>Butyrivibrio</taxon>
    </lineage>
</organism>
<reference evidence="1 2" key="1">
    <citation type="submission" date="2017-09" db="EMBL/GenBank/DDBJ databases">
        <title>High-quality draft genome sequence of Butyrivibrio fibrisolvens INBov1, isolated from cow rumen.</title>
        <authorList>
            <person name="Rodriguez Hernaez J."/>
            <person name="Rivarola M."/>
            <person name="Paniego N."/>
            <person name="Cravero S."/>
            <person name="Ceron Cucchi M."/>
            <person name="Martinez M.C."/>
        </authorList>
    </citation>
    <scope>NUCLEOTIDE SEQUENCE [LARGE SCALE GENOMIC DNA]</scope>
    <source>
        <strain evidence="1 2">INBov1</strain>
    </source>
</reference>
<evidence type="ECO:0000313" key="1">
    <source>
        <dbReference type="EMBL" id="PWT26648.1"/>
    </source>
</evidence>
<accession>A0A317FY60</accession>
<dbReference type="Proteomes" id="UP000245488">
    <property type="component" value="Chromosome"/>
</dbReference>
<evidence type="ECO:0000313" key="2">
    <source>
        <dbReference type="Proteomes" id="UP000245488"/>
    </source>
</evidence>